<evidence type="ECO:0000259" key="1">
    <source>
        <dbReference type="Pfam" id="PF02629"/>
    </source>
</evidence>
<dbReference type="GO" id="GO:0004776">
    <property type="term" value="F:succinate-CoA ligase (GDP-forming) activity"/>
    <property type="evidence" value="ECO:0007669"/>
    <property type="project" value="TreeGrafter"/>
</dbReference>
<evidence type="ECO:0000313" key="2">
    <source>
        <dbReference type="EMBL" id="KAJ8425610.1"/>
    </source>
</evidence>
<dbReference type="GO" id="GO:0006099">
    <property type="term" value="P:tricarboxylic acid cycle"/>
    <property type="evidence" value="ECO:0007669"/>
    <property type="project" value="TreeGrafter"/>
</dbReference>
<feature type="domain" description="CoA-binding" evidence="1">
    <location>
        <begin position="54"/>
        <end position="124"/>
    </location>
</feature>
<gene>
    <name evidence="2" type="ORF">Cgig2_017237</name>
</gene>
<evidence type="ECO:0000313" key="3">
    <source>
        <dbReference type="Proteomes" id="UP001153076"/>
    </source>
</evidence>
<dbReference type="InterPro" id="IPR003781">
    <property type="entry name" value="CoA-bd"/>
</dbReference>
<name>A0A9Q1GUY6_9CARY</name>
<dbReference type="GO" id="GO:0004775">
    <property type="term" value="F:succinate-CoA ligase (ADP-forming) activity"/>
    <property type="evidence" value="ECO:0007669"/>
    <property type="project" value="TreeGrafter"/>
</dbReference>
<organism evidence="2 3">
    <name type="scientific">Carnegiea gigantea</name>
    <dbReference type="NCBI Taxonomy" id="171969"/>
    <lineage>
        <taxon>Eukaryota</taxon>
        <taxon>Viridiplantae</taxon>
        <taxon>Streptophyta</taxon>
        <taxon>Embryophyta</taxon>
        <taxon>Tracheophyta</taxon>
        <taxon>Spermatophyta</taxon>
        <taxon>Magnoliopsida</taxon>
        <taxon>eudicotyledons</taxon>
        <taxon>Gunneridae</taxon>
        <taxon>Pentapetalae</taxon>
        <taxon>Caryophyllales</taxon>
        <taxon>Cactineae</taxon>
        <taxon>Cactaceae</taxon>
        <taxon>Cactoideae</taxon>
        <taxon>Echinocereeae</taxon>
        <taxon>Carnegiea</taxon>
    </lineage>
</organism>
<dbReference type="PANTHER" id="PTHR11117:SF2">
    <property type="entry name" value="SUCCINATE--COA LIGASE [ADP_GDP-FORMING] SUBUNIT ALPHA, MITOCHONDRIAL"/>
    <property type="match status" value="1"/>
</dbReference>
<dbReference type="Gene3D" id="3.40.50.720">
    <property type="entry name" value="NAD(P)-binding Rossmann-like Domain"/>
    <property type="match status" value="1"/>
</dbReference>
<accession>A0A9Q1GUY6</accession>
<dbReference type="InterPro" id="IPR036291">
    <property type="entry name" value="NAD(P)-bd_dom_sf"/>
</dbReference>
<proteinExistence type="predicted"/>
<dbReference type="Proteomes" id="UP001153076">
    <property type="component" value="Unassembled WGS sequence"/>
</dbReference>
<sequence length="194" mass="21512">MTRQASRLASTFSFKIFSAKPSVLLALSSAQSQSQSQSRQLGSTSNPSVVVFVNTSVICHGITEKNGTFHTKQAIKWDTKMFIGARPKKDGTKHLRLPPGNEQQQQKWGLGAVTSSKKAKTKVKVNKDEPEVLKNGFKKVAHALMKSTAELLKSTRLVIDELEVWILLEGTWLGDDAIAEAYRLMCILWIILKS</sequence>
<dbReference type="SUPFAM" id="SSF51735">
    <property type="entry name" value="NAD(P)-binding Rossmann-fold domains"/>
    <property type="match status" value="1"/>
</dbReference>
<dbReference type="GO" id="GO:0005739">
    <property type="term" value="C:mitochondrion"/>
    <property type="evidence" value="ECO:0007669"/>
    <property type="project" value="TreeGrafter"/>
</dbReference>
<keyword evidence="3" id="KW-1185">Reference proteome</keyword>
<dbReference type="EMBL" id="JAKOGI010001441">
    <property type="protein sequence ID" value="KAJ8425610.1"/>
    <property type="molecule type" value="Genomic_DNA"/>
</dbReference>
<protein>
    <recommendedName>
        <fullName evidence="1">CoA-binding domain-containing protein</fullName>
    </recommendedName>
</protein>
<comment type="caution">
    <text evidence="2">The sequence shown here is derived from an EMBL/GenBank/DDBJ whole genome shotgun (WGS) entry which is preliminary data.</text>
</comment>
<dbReference type="Pfam" id="PF02629">
    <property type="entry name" value="CoA_binding"/>
    <property type="match status" value="1"/>
</dbReference>
<dbReference type="GO" id="GO:0009361">
    <property type="term" value="C:succinate-CoA ligase complex (ADP-forming)"/>
    <property type="evidence" value="ECO:0007669"/>
    <property type="project" value="TreeGrafter"/>
</dbReference>
<reference evidence="2" key="1">
    <citation type="submission" date="2022-04" db="EMBL/GenBank/DDBJ databases">
        <title>Carnegiea gigantea Genome sequencing and assembly v2.</title>
        <authorList>
            <person name="Copetti D."/>
            <person name="Sanderson M.J."/>
            <person name="Burquez A."/>
            <person name="Wojciechowski M.F."/>
        </authorList>
    </citation>
    <scope>NUCLEOTIDE SEQUENCE</scope>
    <source>
        <strain evidence="2">SGP5-SGP5p</strain>
        <tissue evidence="2">Aerial part</tissue>
    </source>
</reference>
<dbReference type="PANTHER" id="PTHR11117">
    <property type="entry name" value="SUCCINYL-COA LIGASE SUBUNIT ALPHA"/>
    <property type="match status" value="1"/>
</dbReference>
<dbReference type="AlphaFoldDB" id="A0A9Q1GUY6"/>